<comment type="similarity">
    <text evidence="2">Belongs to the CorA metal ion transporter (MIT) (TC 1.A.35) family.</text>
</comment>
<evidence type="ECO:0000313" key="10">
    <source>
        <dbReference type="EMBL" id="KAL1297739.1"/>
    </source>
</evidence>
<gene>
    <name evidence="10" type="ORF">AAFC00_006278</name>
</gene>
<feature type="region of interest" description="Disordered" evidence="8">
    <location>
        <begin position="446"/>
        <end position="471"/>
    </location>
</feature>
<protein>
    <submittedName>
        <fullName evidence="10">Uncharacterized protein</fullName>
    </submittedName>
</protein>
<keyword evidence="4" id="KW-1003">Cell membrane</keyword>
<evidence type="ECO:0000256" key="2">
    <source>
        <dbReference type="ARBA" id="ARBA00009765"/>
    </source>
</evidence>
<dbReference type="InterPro" id="IPR045861">
    <property type="entry name" value="CorA_cytoplasmic_dom"/>
</dbReference>
<dbReference type="GeneID" id="95979977"/>
<evidence type="ECO:0000256" key="7">
    <source>
        <dbReference type="ARBA" id="ARBA00023136"/>
    </source>
</evidence>
<evidence type="ECO:0000256" key="3">
    <source>
        <dbReference type="ARBA" id="ARBA00022448"/>
    </source>
</evidence>
<dbReference type="SUPFAM" id="SSF144083">
    <property type="entry name" value="Magnesium transport protein CorA, transmembrane region"/>
    <property type="match status" value="1"/>
</dbReference>
<dbReference type="PANTHER" id="PTHR46494:SF1">
    <property type="entry name" value="CORA FAMILY METAL ION TRANSPORTER (EUROFUNG)"/>
    <property type="match status" value="1"/>
</dbReference>
<feature type="compositionally biased region" description="Polar residues" evidence="8">
    <location>
        <begin position="73"/>
        <end position="84"/>
    </location>
</feature>
<feature type="transmembrane region" description="Helical" evidence="9">
    <location>
        <begin position="525"/>
        <end position="551"/>
    </location>
</feature>
<dbReference type="PANTHER" id="PTHR46494">
    <property type="entry name" value="CORA FAMILY METAL ION TRANSPORTER (EUROFUNG)"/>
    <property type="match status" value="1"/>
</dbReference>
<comment type="subcellular location">
    <subcellularLocation>
        <location evidence="1">Cell membrane</location>
        <topology evidence="1">Multi-pass membrane protein</topology>
    </subcellularLocation>
</comment>
<evidence type="ECO:0000256" key="8">
    <source>
        <dbReference type="SAM" id="MobiDB-lite"/>
    </source>
</evidence>
<proteinExistence type="inferred from homology"/>
<dbReference type="RefSeq" id="XP_069197421.1">
    <property type="nucleotide sequence ID" value="XM_069346211.1"/>
</dbReference>
<sequence length="613" mass="69018">MSTIRSQDFQEQPSPSNADILQVHNNPVQQREAEYLSRVESHHGGRARGPSVISRMSTTSSTETHRARRRFSRSNTVKHASSRPTWKPGAEPGIDIDKVDEEVAPHLESLHDKCDIVIVDYSNEHIVSVEASNDNLHEVLSASRPHNMPCRWISVNGLSWDVIKSLGNHYNLHRLAIEDLINVRTRTKVDWYSDHAFIVLSLQKLVQLHTHPDSPDEQCDCSEGMHTTVDDIKGRLPEPDRPSRWKMPFMKERKGSVLPVFDNESKGSSLDQDERPLRPIRTLHRYESNLNPEHTAFMEQNSALSSEGQVVAVEQVAIFLMANNTCISFFENSASDVEEPILERLRSQATMLRRSEDASLIMQAIIDAIVDLAIPVKEAYNTARKELQIDVLNNPSMKVSKALHIFTEEIDMIQNLFKPIVNLVNSLRDHNSQPFIGPASKLLSVGASQTSRPSSGNGGGSLRPRALKRNETSTSVEITPIAHVYLGDVLDHCLTIIQSLEQMDASANNLSNLMFNTISANTNNFMMIIALVTVFFSPLTFITGYFGMNFSRQDATQLHSDAFFWYVAVPTTIVFIVLVGGQVIYRAVSSFFARLHVRKVRRRGRARRASNRH</sequence>
<dbReference type="InterPro" id="IPR045863">
    <property type="entry name" value="CorA_TM1_TM2"/>
</dbReference>
<organism evidence="10 11">
    <name type="scientific">Neodothiora populina</name>
    <dbReference type="NCBI Taxonomy" id="2781224"/>
    <lineage>
        <taxon>Eukaryota</taxon>
        <taxon>Fungi</taxon>
        <taxon>Dikarya</taxon>
        <taxon>Ascomycota</taxon>
        <taxon>Pezizomycotina</taxon>
        <taxon>Dothideomycetes</taxon>
        <taxon>Dothideomycetidae</taxon>
        <taxon>Dothideales</taxon>
        <taxon>Dothioraceae</taxon>
        <taxon>Neodothiora</taxon>
    </lineage>
</organism>
<feature type="region of interest" description="Disordered" evidence="8">
    <location>
        <begin position="40"/>
        <end position="92"/>
    </location>
</feature>
<dbReference type="Gene3D" id="1.20.58.340">
    <property type="entry name" value="Magnesium transport protein CorA, transmembrane region"/>
    <property type="match status" value="2"/>
</dbReference>
<keyword evidence="5 9" id="KW-0812">Transmembrane</keyword>
<dbReference type="InterPro" id="IPR002523">
    <property type="entry name" value="MgTranspt_CorA/ZnTranspt_ZntB"/>
</dbReference>
<dbReference type="Gene3D" id="3.30.460.20">
    <property type="entry name" value="CorA soluble domain-like"/>
    <property type="match status" value="1"/>
</dbReference>
<feature type="region of interest" description="Disordered" evidence="8">
    <location>
        <begin position="1"/>
        <end position="27"/>
    </location>
</feature>
<keyword evidence="7 9" id="KW-0472">Membrane</keyword>
<evidence type="ECO:0000256" key="9">
    <source>
        <dbReference type="SAM" id="Phobius"/>
    </source>
</evidence>
<feature type="compositionally biased region" description="Polar residues" evidence="8">
    <location>
        <begin position="446"/>
        <end position="455"/>
    </location>
</feature>
<feature type="transmembrane region" description="Helical" evidence="9">
    <location>
        <begin position="563"/>
        <end position="585"/>
    </location>
</feature>
<dbReference type="EMBL" id="JBFMKM010000014">
    <property type="protein sequence ID" value="KAL1297739.1"/>
    <property type="molecule type" value="Genomic_DNA"/>
</dbReference>
<evidence type="ECO:0000256" key="6">
    <source>
        <dbReference type="ARBA" id="ARBA00022989"/>
    </source>
</evidence>
<evidence type="ECO:0000256" key="4">
    <source>
        <dbReference type="ARBA" id="ARBA00022475"/>
    </source>
</evidence>
<keyword evidence="3" id="KW-0813">Transport</keyword>
<comment type="caution">
    <text evidence="10">The sequence shown here is derived from an EMBL/GenBank/DDBJ whole genome shotgun (WGS) entry which is preliminary data.</text>
</comment>
<evidence type="ECO:0000313" key="11">
    <source>
        <dbReference type="Proteomes" id="UP001562354"/>
    </source>
</evidence>
<keyword evidence="6 9" id="KW-1133">Transmembrane helix</keyword>
<evidence type="ECO:0000256" key="5">
    <source>
        <dbReference type="ARBA" id="ARBA00022692"/>
    </source>
</evidence>
<name>A0ABR3P4Z0_9PEZI</name>
<dbReference type="SUPFAM" id="SSF143865">
    <property type="entry name" value="CorA soluble domain-like"/>
    <property type="match status" value="1"/>
</dbReference>
<evidence type="ECO:0000256" key="1">
    <source>
        <dbReference type="ARBA" id="ARBA00004651"/>
    </source>
</evidence>
<dbReference type="Proteomes" id="UP001562354">
    <property type="component" value="Unassembled WGS sequence"/>
</dbReference>
<dbReference type="Pfam" id="PF01544">
    <property type="entry name" value="CorA"/>
    <property type="match status" value="1"/>
</dbReference>
<accession>A0ABR3P4Z0</accession>
<reference evidence="10 11" key="1">
    <citation type="submission" date="2024-07" db="EMBL/GenBank/DDBJ databases">
        <title>Draft sequence of the Neodothiora populina.</title>
        <authorList>
            <person name="Drown D.D."/>
            <person name="Schuette U.S."/>
            <person name="Buechlein A.B."/>
            <person name="Rusch D.R."/>
            <person name="Winton L.W."/>
            <person name="Adams G.A."/>
        </authorList>
    </citation>
    <scope>NUCLEOTIDE SEQUENCE [LARGE SCALE GENOMIC DNA]</scope>
    <source>
        <strain evidence="10 11">CPC 39397</strain>
    </source>
</reference>
<keyword evidence="11" id="KW-1185">Reference proteome</keyword>